<evidence type="ECO:0008006" key="5">
    <source>
        <dbReference type="Google" id="ProtNLM"/>
    </source>
</evidence>
<evidence type="ECO:0000256" key="1">
    <source>
        <dbReference type="SAM" id="MobiDB-lite"/>
    </source>
</evidence>
<evidence type="ECO:0000256" key="2">
    <source>
        <dbReference type="SAM" id="SignalP"/>
    </source>
</evidence>
<feature type="signal peptide" evidence="2">
    <location>
        <begin position="1"/>
        <end position="26"/>
    </location>
</feature>
<comment type="caution">
    <text evidence="3">The sequence shown here is derived from an EMBL/GenBank/DDBJ whole genome shotgun (WGS) entry which is preliminary data.</text>
</comment>
<keyword evidence="4" id="KW-1185">Reference proteome</keyword>
<feature type="region of interest" description="Disordered" evidence="1">
    <location>
        <begin position="271"/>
        <end position="300"/>
    </location>
</feature>
<organism evidence="3 4">
    <name type="scientific">Nonomuraea soli</name>
    <dbReference type="NCBI Taxonomy" id="1032476"/>
    <lineage>
        <taxon>Bacteria</taxon>
        <taxon>Bacillati</taxon>
        <taxon>Actinomycetota</taxon>
        <taxon>Actinomycetes</taxon>
        <taxon>Streptosporangiales</taxon>
        <taxon>Streptosporangiaceae</taxon>
        <taxon>Nonomuraea</taxon>
    </lineage>
</organism>
<evidence type="ECO:0000313" key="4">
    <source>
        <dbReference type="Proteomes" id="UP000530928"/>
    </source>
</evidence>
<sequence>MTNRFRPPCGLARPLLVFGLLSAAMATTLPDASANTDAHPWSGLYFNGFRHPYQDGHPRRSPSAAEAFITVPCLPDTAPAGTYYTWVGLGGVRERPMVRAGLAARLVRDGGRVEKSYFAFGEYLVNRPSFADSPRGPRPRSRVPSDGSRIDAGGDGLAITCDSSMFFRVHAGGDVIVGTRRARVANYPTRWRPRFSSAQFVVQDAVGAPLFRAAGGAAMDNPRVLNGGSTLGVGELACLQGTVNPCAKWVQAGVDVVPPSADRPSNLCFRPATTRPSAPPPSYPGELFPGGDARPVRNVC</sequence>
<feature type="region of interest" description="Disordered" evidence="1">
    <location>
        <begin position="131"/>
        <end position="151"/>
    </location>
</feature>
<accession>A0A7W0CIX5</accession>
<reference evidence="3 4" key="1">
    <citation type="submission" date="2020-07" db="EMBL/GenBank/DDBJ databases">
        <title>Genomic Encyclopedia of Type Strains, Phase IV (KMG-IV): sequencing the most valuable type-strain genomes for metagenomic binning, comparative biology and taxonomic classification.</title>
        <authorList>
            <person name="Goeker M."/>
        </authorList>
    </citation>
    <scope>NUCLEOTIDE SEQUENCE [LARGE SCALE GENOMIC DNA]</scope>
    <source>
        <strain evidence="3 4">DSM 45533</strain>
    </source>
</reference>
<dbReference type="RefSeq" id="WP_181610517.1">
    <property type="nucleotide sequence ID" value="NZ_BAABAM010000002.1"/>
</dbReference>
<dbReference type="EMBL" id="JACDUR010000003">
    <property type="protein sequence ID" value="MBA2891752.1"/>
    <property type="molecule type" value="Genomic_DNA"/>
</dbReference>
<dbReference type="AlphaFoldDB" id="A0A7W0CIX5"/>
<evidence type="ECO:0000313" key="3">
    <source>
        <dbReference type="EMBL" id="MBA2891752.1"/>
    </source>
</evidence>
<feature type="chain" id="PRO_5039114728" description="GON domain-containing protein" evidence="2">
    <location>
        <begin position="27"/>
        <end position="300"/>
    </location>
</feature>
<name>A0A7W0CIX5_9ACTN</name>
<protein>
    <recommendedName>
        <fullName evidence="5">GON domain-containing protein</fullName>
    </recommendedName>
</protein>
<gene>
    <name evidence="3" type="ORF">HNR30_003093</name>
</gene>
<proteinExistence type="predicted"/>
<dbReference type="Proteomes" id="UP000530928">
    <property type="component" value="Unassembled WGS sequence"/>
</dbReference>
<keyword evidence="2" id="KW-0732">Signal</keyword>